<protein>
    <recommendedName>
        <fullName evidence="6">Methylamine utilisation protein MauE domain-containing protein</fullName>
    </recommendedName>
</protein>
<evidence type="ECO:0000256" key="1">
    <source>
        <dbReference type="ARBA" id="ARBA00004141"/>
    </source>
</evidence>
<evidence type="ECO:0000256" key="3">
    <source>
        <dbReference type="ARBA" id="ARBA00022989"/>
    </source>
</evidence>
<evidence type="ECO:0000256" key="5">
    <source>
        <dbReference type="SAM" id="Phobius"/>
    </source>
</evidence>
<sequence length="152" mass="16331">MSAAQLKTSSGTSSKNNIVTYLTWVLQLALAGVFLYSAYAKIIDLYTFGEILRSYGILPDSLIKPMAVVLPMLELLFGIGLLIPQTARISAVVIGILSLFFLVALAANWGKVLPFGCGCFGPTEAKPVGWTDVGKDVLFIAMAAGVFLLRRK</sequence>
<feature type="transmembrane region" description="Helical" evidence="5">
    <location>
        <begin position="89"/>
        <end position="109"/>
    </location>
</feature>
<proteinExistence type="predicted"/>
<comment type="subcellular location">
    <subcellularLocation>
        <location evidence="1">Membrane</location>
        <topology evidence="1">Multi-pass membrane protein</topology>
    </subcellularLocation>
</comment>
<name>A0ABT3WYQ4_9BACL</name>
<dbReference type="EMBL" id="JAPMLT010000003">
    <property type="protein sequence ID" value="MCX7569792.1"/>
    <property type="molecule type" value="Genomic_DNA"/>
</dbReference>
<reference evidence="7 8" key="1">
    <citation type="submission" date="2022-11" db="EMBL/GenBank/DDBJ databases">
        <title>Study of microbial diversity in lake waters.</title>
        <authorList>
            <person name="Zhang J."/>
        </authorList>
    </citation>
    <scope>NUCLEOTIDE SEQUENCE [LARGE SCALE GENOMIC DNA]</scope>
    <source>
        <strain evidence="7 8">DT12</strain>
    </source>
</reference>
<feature type="transmembrane region" description="Helical" evidence="5">
    <location>
        <begin position="21"/>
        <end position="42"/>
    </location>
</feature>
<feature type="transmembrane region" description="Helical" evidence="5">
    <location>
        <begin position="129"/>
        <end position="149"/>
    </location>
</feature>
<feature type="domain" description="Methylamine utilisation protein MauE" evidence="6">
    <location>
        <begin position="20"/>
        <end position="148"/>
    </location>
</feature>
<evidence type="ECO:0000313" key="7">
    <source>
        <dbReference type="EMBL" id="MCX7569792.1"/>
    </source>
</evidence>
<dbReference type="Pfam" id="PF07291">
    <property type="entry name" value="MauE"/>
    <property type="match status" value="1"/>
</dbReference>
<keyword evidence="2 5" id="KW-0812">Transmembrane</keyword>
<feature type="transmembrane region" description="Helical" evidence="5">
    <location>
        <begin position="62"/>
        <end position="82"/>
    </location>
</feature>
<gene>
    <name evidence="7" type="ORF">OS242_07425</name>
</gene>
<accession>A0ABT3WYQ4</accession>
<organism evidence="7 8">
    <name type="scientific">Tumebacillus lacus</name>
    <dbReference type="NCBI Taxonomy" id="2995335"/>
    <lineage>
        <taxon>Bacteria</taxon>
        <taxon>Bacillati</taxon>
        <taxon>Bacillota</taxon>
        <taxon>Bacilli</taxon>
        <taxon>Bacillales</taxon>
        <taxon>Alicyclobacillaceae</taxon>
        <taxon>Tumebacillus</taxon>
    </lineage>
</organism>
<keyword evidence="3 5" id="KW-1133">Transmembrane helix</keyword>
<evidence type="ECO:0000259" key="6">
    <source>
        <dbReference type="Pfam" id="PF07291"/>
    </source>
</evidence>
<keyword evidence="8" id="KW-1185">Reference proteome</keyword>
<evidence type="ECO:0000313" key="8">
    <source>
        <dbReference type="Proteomes" id="UP001208017"/>
    </source>
</evidence>
<evidence type="ECO:0000256" key="4">
    <source>
        <dbReference type="ARBA" id="ARBA00023136"/>
    </source>
</evidence>
<keyword evidence="4 5" id="KW-0472">Membrane</keyword>
<comment type="caution">
    <text evidence="7">The sequence shown here is derived from an EMBL/GenBank/DDBJ whole genome shotgun (WGS) entry which is preliminary data.</text>
</comment>
<dbReference type="InterPro" id="IPR009908">
    <property type="entry name" value="Methylamine_util_MauE"/>
</dbReference>
<evidence type="ECO:0000256" key="2">
    <source>
        <dbReference type="ARBA" id="ARBA00022692"/>
    </source>
</evidence>
<dbReference type="RefSeq" id="WP_267151045.1">
    <property type="nucleotide sequence ID" value="NZ_JAPMLT010000003.1"/>
</dbReference>
<dbReference type="Proteomes" id="UP001208017">
    <property type="component" value="Unassembled WGS sequence"/>
</dbReference>